<dbReference type="InterPro" id="IPR001206">
    <property type="entry name" value="Diacylglycerol_kinase_cat_dom"/>
</dbReference>
<dbReference type="Pfam" id="PF00781">
    <property type="entry name" value="DAGK_cat"/>
    <property type="match status" value="1"/>
</dbReference>
<evidence type="ECO:0000256" key="7">
    <source>
        <dbReference type="ARBA" id="ARBA00022840"/>
    </source>
</evidence>
<proteinExistence type="inferred from homology"/>
<comment type="caution">
    <text evidence="13">The sequence shown here is derived from an EMBL/GenBank/DDBJ whole genome shotgun (WGS) entry which is preliminary data.</text>
</comment>
<evidence type="ECO:0000256" key="10">
    <source>
        <dbReference type="SAM" id="MobiDB-lite"/>
    </source>
</evidence>
<evidence type="ECO:0000259" key="12">
    <source>
        <dbReference type="PROSITE" id="PS50146"/>
    </source>
</evidence>
<accession>A0ABD3NDJ9</accession>
<keyword evidence="5" id="KW-0862">Zinc</keyword>
<keyword evidence="5" id="KW-0863">Zinc-finger</keyword>
<dbReference type="Proteomes" id="UP001530400">
    <property type="component" value="Unassembled WGS sequence"/>
</dbReference>
<keyword evidence="5" id="KW-0479">Metal-binding</keyword>
<feature type="transmembrane region" description="Helical" evidence="11">
    <location>
        <begin position="33"/>
        <end position="51"/>
    </location>
</feature>
<evidence type="ECO:0000256" key="1">
    <source>
        <dbReference type="ARBA" id="ARBA00004370"/>
    </source>
</evidence>
<evidence type="ECO:0000256" key="3">
    <source>
        <dbReference type="ARBA" id="ARBA00022679"/>
    </source>
</evidence>
<keyword evidence="11" id="KW-0812">Transmembrane</keyword>
<evidence type="ECO:0000313" key="13">
    <source>
        <dbReference type="EMBL" id="KAL3774115.1"/>
    </source>
</evidence>
<evidence type="ECO:0000256" key="11">
    <source>
        <dbReference type="SAM" id="Phobius"/>
    </source>
</evidence>
<dbReference type="PANTHER" id="PTHR11255:SF54">
    <property type="entry name" value="DIACYLGLYCEROL KINASE THETA"/>
    <property type="match status" value="1"/>
</dbReference>
<feature type="region of interest" description="Disordered" evidence="10">
    <location>
        <begin position="137"/>
        <end position="161"/>
    </location>
</feature>
<evidence type="ECO:0000256" key="6">
    <source>
        <dbReference type="ARBA" id="ARBA00022777"/>
    </source>
</evidence>
<dbReference type="InterPro" id="IPR016064">
    <property type="entry name" value="NAD/diacylglycerol_kinase_sf"/>
</dbReference>
<comment type="catalytic activity">
    <reaction evidence="9">
        <text>a 1,2-diacyl-sn-glycerol + ATP = a 1,2-diacyl-sn-glycero-3-phosphate + ADP + H(+)</text>
        <dbReference type="Rhea" id="RHEA:10272"/>
        <dbReference type="ChEBI" id="CHEBI:15378"/>
        <dbReference type="ChEBI" id="CHEBI:17815"/>
        <dbReference type="ChEBI" id="CHEBI:30616"/>
        <dbReference type="ChEBI" id="CHEBI:58608"/>
        <dbReference type="ChEBI" id="CHEBI:456216"/>
        <dbReference type="EC" id="2.7.1.107"/>
    </reaction>
</comment>
<dbReference type="InterPro" id="IPR017438">
    <property type="entry name" value="ATP-NAD_kinase_N"/>
</dbReference>
<dbReference type="Gene3D" id="3.40.50.10330">
    <property type="entry name" value="Probable inorganic polyphosphate/atp-NAD kinase, domain 1"/>
    <property type="match status" value="1"/>
</dbReference>
<dbReference type="GO" id="GO:0004143">
    <property type="term" value="F:ATP-dependent diacylglycerol kinase activity"/>
    <property type="evidence" value="ECO:0007669"/>
    <property type="project" value="UniProtKB-EC"/>
</dbReference>
<keyword evidence="11" id="KW-1133">Transmembrane helix</keyword>
<evidence type="ECO:0000256" key="9">
    <source>
        <dbReference type="RuleBase" id="RU361128"/>
    </source>
</evidence>
<gene>
    <name evidence="13" type="ORF">ACHAWO_012493</name>
</gene>
<feature type="region of interest" description="Disordered" evidence="10">
    <location>
        <begin position="298"/>
        <end position="318"/>
    </location>
</feature>
<dbReference type="GO" id="GO:0008270">
    <property type="term" value="F:zinc ion binding"/>
    <property type="evidence" value="ECO:0007669"/>
    <property type="project" value="UniProtKB-KW"/>
</dbReference>
<dbReference type="SMART" id="SM00046">
    <property type="entry name" value="DAGKc"/>
    <property type="match status" value="1"/>
</dbReference>
<evidence type="ECO:0000256" key="8">
    <source>
        <dbReference type="ARBA" id="ARBA00023136"/>
    </source>
</evidence>
<dbReference type="EMBL" id="JALLPJ020001209">
    <property type="protein sequence ID" value="KAL3774115.1"/>
    <property type="molecule type" value="Genomic_DNA"/>
</dbReference>
<dbReference type="SMART" id="SM00045">
    <property type="entry name" value="DAGKa"/>
    <property type="match status" value="1"/>
</dbReference>
<name>A0ABD3NDJ9_9STRA</name>
<keyword evidence="4 9" id="KW-0547">Nucleotide-binding</keyword>
<keyword evidence="6 9" id="KW-0418">Kinase</keyword>
<dbReference type="InterPro" id="IPR000756">
    <property type="entry name" value="Diacylglycerol_kin_accessory"/>
</dbReference>
<dbReference type="EC" id="2.7.1.107" evidence="9"/>
<protein>
    <recommendedName>
        <fullName evidence="9">Diacylglycerol kinase</fullName>
        <shortName evidence="9">DAG kinase</shortName>
        <ecNumber evidence="9">2.7.1.107</ecNumber>
    </recommendedName>
</protein>
<reference evidence="13 14" key="1">
    <citation type="submission" date="2024-10" db="EMBL/GenBank/DDBJ databases">
        <title>Updated reference genomes for cyclostephanoid diatoms.</title>
        <authorList>
            <person name="Roberts W.R."/>
            <person name="Alverson A.J."/>
        </authorList>
    </citation>
    <scope>NUCLEOTIDE SEQUENCE [LARGE SCALE GENOMIC DNA]</scope>
    <source>
        <strain evidence="13 14">AJA010-31</strain>
    </source>
</reference>
<feature type="domain" description="DAGKc" evidence="12">
    <location>
        <begin position="483"/>
        <end position="617"/>
    </location>
</feature>
<dbReference type="PANTHER" id="PTHR11255">
    <property type="entry name" value="DIACYLGLYCEROL KINASE"/>
    <property type="match status" value="1"/>
</dbReference>
<keyword evidence="7 9" id="KW-0067">ATP-binding</keyword>
<dbReference type="GO" id="GO:0005524">
    <property type="term" value="F:ATP binding"/>
    <property type="evidence" value="ECO:0007669"/>
    <property type="project" value="UniProtKB-KW"/>
</dbReference>
<dbReference type="GO" id="GO:0016020">
    <property type="term" value="C:membrane"/>
    <property type="evidence" value="ECO:0007669"/>
    <property type="project" value="UniProtKB-SubCell"/>
</dbReference>
<feature type="region of interest" description="Disordered" evidence="10">
    <location>
        <begin position="415"/>
        <end position="438"/>
    </location>
</feature>
<evidence type="ECO:0000256" key="4">
    <source>
        <dbReference type="ARBA" id="ARBA00022741"/>
    </source>
</evidence>
<evidence type="ECO:0000256" key="5">
    <source>
        <dbReference type="ARBA" id="ARBA00022771"/>
    </source>
</evidence>
<keyword evidence="8 11" id="KW-0472">Membrane</keyword>
<dbReference type="PROSITE" id="PS50146">
    <property type="entry name" value="DAGK"/>
    <property type="match status" value="1"/>
</dbReference>
<comment type="subcellular location">
    <subcellularLocation>
        <location evidence="1">Membrane</location>
    </subcellularLocation>
</comment>
<organism evidence="13 14">
    <name type="scientific">Cyclotella atomus</name>
    <dbReference type="NCBI Taxonomy" id="382360"/>
    <lineage>
        <taxon>Eukaryota</taxon>
        <taxon>Sar</taxon>
        <taxon>Stramenopiles</taxon>
        <taxon>Ochrophyta</taxon>
        <taxon>Bacillariophyta</taxon>
        <taxon>Coscinodiscophyceae</taxon>
        <taxon>Thalassiosirophycidae</taxon>
        <taxon>Stephanodiscales</taxon>
        <taxon>Stephanodiscaceae</taxon>
        <taxon>Cyclotella</taxon>
    </lineage>
</organism>
<dbReference type="Pfam" id="PF00609">
    <property type="entry name" value="DAGK_acc"/>
    <property type="match status" value="1"/>
</dbReference>
<dbReference type="AlphaFoldDB" id="A0ABD3NDJ9"/>
<keyword evidence="14" id="KW-1185">Reference proteome</keyword>
<sequence length="904" mass="101837">MGWFSIFRASNRTDAFELIDTASQYEAYTTKEVLAAILLCIFGYAFLATPIQSAFASFHLIELLSALPELRHVRSTADARLWWNQWKHDNNEREQQKRWQTLLRSSSDAENTIRASNGNSRSIPHLQSLFPLNKLHNSSSDGYLTQSPRRDGEFSSEDEFRDTNHDRFERAWKSYIHSAEYKQLVLPPECKLVDSNWKENNENKTSIHESSWQRMVAYVQNLYGFWAKLFSVEGFKRFLLWVMDVIRYKLRKRRGLPVDEDDEEDDDGSIVTIGTPKASMKKGASIAVDGSEAPLCIDGGKTPRMHGSSKKNENDSSIINIPSLKVNEKQDKSNLHPCKRFDTDTGGDDDTFISAAGVDSSDRVTQSLDIPLTVVSKRSNKFMSPLPALAFNKTQQSPKKKDALESYRQHHYQTSIPLPVGSPKANAQVSPIPSPKVKRSTAESVDMNFFDTAHSKSELRDLTREVPIPDANGFILGDEFIDASTTPLLVFVNSRSGPQTGSFLITQFKRLLNPIQVWDLEKCAPEKILTSFSRLSRVQVLVCGGDGTVSWVINVLEKLNLTRWPPIAILPLGTGNDLARVHGWGGGYNNESLLFILRQISQAYVSMLDLWMLDILDRKGRRKEQKSFINYLGVGVDAQAALQVHNLRESTPKLFFSRFYNKVWYALAGGEEAIKSSCANLPQQITLVADGVEIPLPPDSQGIIFLNIDSYSGGVRLWSKGQKTHERKLRSHSLGEMNNATIKGFARSDSIEDILSLGHPSKSHGERLTKVTACDLPSSCQDGYLDVVSIRGAFHLGQIRVGLSNAQLLCQCKEATVTLKKRTAVQIDGEPWRQQQSVLRINRKNARASMMNRSADDSTGAESEVVKLLHWASDKDIIDRNQYTILTEEFSRRMENRRRQRGKC</sequence>
<dbReference type="SUPFAM" id="SSF111331">
    <property type="entry name" value="NAD kinase/diacylglycerol kinase-like"/>
    <property type="match status" value="1"/>
</dbReference>
<comment type="similarity">
    <text evidence="2 9">Belongs to the eukaryotic diacylglycerol kinase family.</text>
</comment>
<evidence type="ECO:0000256" key="2">
    <source>
        <dbReference type="ARBA" id="ARBA00009280"/>
    </source>
</evidence>
<evidence type="ECO:0000313" key="14">
    <source>
        <dbReference type="Proteomes" id="UP001530400"/>
    </source>
</evidence>
<dbReference type="InterPro" id="IPR037607">
    <property type="entry name" value="DGK"/>
</dbReference>
<dbReference type="Gene3D" id="2.60.200.40">
    <property type="match status" value="1"/>
</dbReference>
<feature type="compositionally biased region" description="Polar residues" evidence="10">
    <location>
        <begin position="137"/>
        <end position="147"/>
    </location>
</feature>
<keyword evidence="3 9" id="KW-0808">Transferase</keyword>